<dbReference type="Pfam" id="PF01551">
    <property type="entry name" value="Peptidase_M23"/>
    <property type="match status" value="1"/>
</dbReference>
<organism evidence="7 8">
    <name type="scientific">Staphylococcus gallinarum</name>
    <dbReference type="NCBI Taxonomy" id="1293"/>
    <lineage>
        <taxon>Bacteria</taxon>
        <taxon>Bacillati</taxon>
        <taxon>Bacillota</taxon>
        <taxon>Bacilli</taxon>
        <taxon>Bacillales</taxon>
        <taxon>Staphylococcaceae</taxon>
        <taxon>Staphylococcus</taxon>
    </lineage>
</organism>
<dbReference type="CDD" id="cd12797">
    <property type="entry name" value="M23_peptidase"/>
    <property type="match status" value="1"/>
</dbReference>
<dbReference type="GO" id="GO:0004222">
    <property type="term" value="F:metalloendopeptidase activity"/>
    <property type="evidence" value="ECO:0007669"/>
    <property type="project" value="TreeGrafter"/>
</dbReference>
<proteinExistence type="inferred from homology"/>
<dbReference type="Proteomes" id="UP000283576">
    <property type="component" value="Unassembled WGS sequence"/>
</dbReference>
<dbReference type="InterPro" id="IPR050570">
    <property type="entry name" value="Cell_wall_metabolism_enzyme"/>
</dbReference>
<sequence>MLGEFYRLNNVSNDIINNVEKKDYKRLYNFFDDNLKNNIKKRTVKKALNSYLKRNTEHYLYKKIDLQFSTQYVFFDKSYQRGMSFTLNSDNLIEYILFKAFNIEDNGKYTQLQYSMPIDKTWSVVWGGHNELLNYHYPYINQRYAYDLVIRKDGRSYKGNGGDNNDYFAFNQKIFSPQEGVVVDIKNNERDNIPGEMTKEKPLGNYVVIRHMENEYSLIAHFKNQSITVVPGDIVKKGQLLGKCGNSGNSTEPHIHFQLMDSPTLFNDCHSLKIHFSNEDIPIQGDLINWNS</sequence>
<dbReference type="Gene3D" id="2.70.70.10">
    <property type="entry name" value="Glucose Permease (Domain IIA)"/>
    <property type="match status" value="1"/>
</dbReference>
<keyword evidence="5" id="KW-0482">Metalloprotease</keyword>
<dbReference type="InterPro" id="IPR011055">
    <property type="entry name" value="Dup_hybrid_motif"/>
</dbReference>
<dbReference type="InterPro" id="IPR016047">
    <property type="entry name" value="M23ase_b-sheet_dom"/>
</dbReference>
<dbReference type="PANTHER" id="PTHR21666">
    <property type="entry name" value="PEPTIDASE-RELATED"/>
    <property type="match status" value="1"/>
</dbReference>
<evidence type="ECO:0000256" key="1">
    <source>
        <dbReference type="ARBA" id="ARBA00001667"/>
    </source>
</evidence>
<dbReference type="SUPFAM" id="SSF51261">
    <property type="entry name" value="Duplicated hybrid motif"/>
    <property type="match status" value="1"/>
</dbReference>
<dbReference type="GO" id="GO:0006508">
    <property type="term" value="P:proteolysis"/>
    <property type="evidence" value="ECO:0007669"/>
    <property type="project" value="UniProtKB-KW"/>
</dbReference>
<dbReference type="EC" id="3.4.24.75" evidence="4"/>
<dbReference type="AlphaFoldDB" id="A0A418HPK7"/>
<dbReference type="EMBL" id="QXRZ01000002">
    <property type="protein sequence ID" value="RIL43618.1"/>
    <property type="molecule type" value="Genomic_DNA"/>
</dbReference>
<comment type="catalytic activity">
    <reaction evidence="1">
        <text>Hydrolysis of the -Gly-|-Gly- bond in the pentaglycine inter-peptide link joining staphylococcal cell wall peptidoglycans.</text>
        <dbReference type="EC" id="3.4.24.75"/>
    </reaction>
</comment>
<evidence type="ECO:0000256" key="5">
    <source>
        <dbReference type="ARBA" id="ARBA00023049"/>
    </source>
</evidence>
<evidence type="ECO:0000256" key="4">
    <source>
        <dbReference type="ARBA" id="ARBA00012322"/>
    </source>
</evidence>
<dbReference type="PANTHER" id="PTHR21666:SF270">
    <property type="entry name" value="MUREIN HYDROLASE ACTIVATOR ENVC"/>
    <property type="match status" value="1"/>
</dbReference>
<comment type="cofactor">
    <cofactor evidence="2">
        <name>Zn(2+)</name>
        <dbReference type="ChEBI" id="CHEBI:29105"/>
    </cofactor>
</comment>
<gene>
    <name evidence="7" type="ORF">BUZ01_03085</name>
</gene>
<evidence type="ECO:0000259" key="6">
    <source>
        <dbReference type="Pfam" id="PF01551"/>
    </source>
</evidence>
<keyword evidence="5" id="KW-0378">Hydrolase</keyword>
<comment type="similarity">
    <text evidence="3">Belongs to the peptidase M23B family.</text>
</comment>
<evidence type="ECO:0000256" key="3">
    <source>
        <dbReference type="ARBA" id="ARBA00006646"/>
    </source>
</evidence>
<evidence type="ECO:0000313" key="8">
    <source>
        <dbReference type="Proteomes" id="UP000283576"/>
    </source>
</evidence>
<name>A0A418HPK7_STAGA</name>
<evidence type="ECO:0000256" key="2">
    <source>
        <dbReference type="ARBA" id="ARBA00001947"/>
    </source>
</evidence>
<comment type="caution">
    <text evidence="7">The sequence shown here is derived from an EMBL/GenBank/DDBJ whole genome shotgun (WGS) entry which is preliminary data.</text>
</comment>
<feature type="domain" description="M23ase beta-sheet core" evidence="6">
    <location>
        <begin position="171"/>
        <end position="261"/>
    </location>
</feature>
<accession>A0A418HPK7</accession>
<evidence type="ECO:0000313" key="7">
    <source>
        <dbReference type="EMBL" id="RIL43618.1"/>
    </source>
</evidence>
<reference evidence="7 8" key="1">
    <citation type="journal article" date="2016" name="Front. Microbiol.">
        <title>Comprehensive Phylogenetic Analysis of Bovine Non-aureus Staphylococci Species Based on Whole-Genome Sequencing.</title>
        <authorList>
            <person name="Naushad S."/>
            <person name="Barkema H.W."/>
            <person name="Luby C."/>
            <person name="Condas L.A."/>
            <person name="Nobrega D.B."/>
            <person name="Carson D.A."/>
            <person name="De Buck J."/>
        </authorList>
    </citation>
    <scope>NUCLEOTIDE SEQUENCE [LARGE SCALE GENOMIC DNA]</scope>
    <source>
        <strain evidence="7 8">SNUC 1388</strain>
    </source>
</reference>
<protein>
    <recommendedName>
        <fullName evidence="4">lysostaphin</fullName>
        <ecNumber evidence="4">3.4.24.75</ecNumber>
    </recommendedName>
</protein>
<keyword evidence="5" id="KW-0645">Protease</keyword>